<evidence type="ECO:0000313" key="10">
    <source>
        <dbReference type="Proteomes" id="UP001589862"/>
    </source>
</evidence>
<feature type="domain" description="Porphobilinogen deaminase C-terminal" evidence="8">
    <location>
        <begin position="237"/>
        <end position="316"/>
    </location>
</feature>
<dbReference type="PROSITE" id="PS00533">
    <property type="entry name" value="PORPHOBILINOGEN_DEAM"/>
    <property type="match status" value="1"/>
</dbReference>
<dbReference type="Pfam" id="PF03900">
    <property type="entry name" value="Porphobil_deamC"/>
    <property type="match status" value="1"/>
</dbReference>
<accession>A0ABV6P8B4</accession>
<dbReference type="Gene3D" id="3.30.160.40">
    <property type="entry name" value="Porphobilinogen deaminase, C-terminal domain"/>
    <property type="match status" value="1"/>
</dbReference>
<organism evidence="9 10">
    <name type="scientific">Micrococcoides hystricis</name>
    <dbReference type="NCBI Taxonomy" id="1572761"/>
    <lineage>
        <taxon>Bacteria</taxon>
        <taxon>Bacillati</taxon>
        <taxon>Actinomycetota</taxon>
        <taxon>Actinomycetes</taxon>
        <taxon>Micrococcales</taxon>
        <taxon>Micrococcaceae</taxon>
        <taxon>Micrococcoides</taxon>
    </lineage>
</organism>
<comment type="caution">
    <text evidence="9">The sequence shown here is derived from an EMBL/GenBank/DDBJ whole genome shotgun (WGS) entry which is preliminary data.</text>
</comment>
<dbReference type="PANTHER" id="PTHR11557">
    <property type="entry name" value="PORPHOBILINOGEN DEAMINASE"/>
    <property type="match status" value="1"/>
</dbReference>
<sequence>MASFRVGTRGSALATTQTGMAARALSELGGRDHEIVLIKTEGDVNMAPLTKIGGTGVFVAALRQALLDNTCDVAVHSLKDLPAAGYPGLVIGAYSVREDVRDALCAADGHTLATLPEGAVIGTGSPRRAAQLKLARPDLNIVGIRGNVDTRLGRVRREGREVIEGKQGDLDAVVLAASGLIRLGREEFVTEYLDPSVMLPAPGQGALAIEARATADGAVEEELASMLAGYDHLPTRLAVVAERSVLRTLAAGCAAPIGGYATYNEDSGELKLDVIVANVDGSEHVTASGQITVDHNETDAEASADALGASVAEELRHSAAHLITRENHFG</sequence>
<comment type="catalytic activity">
    <reaction evidence="5 6">
        <text>4 porphobilinogen + H2O = hydroxymethylbilane + 4 NH4(+)</text>
        <dbReference type="Rhea" id="RHEA:13185"/>
        <dbReference type="ChEBI" id="CHEBI:15377"/>
        <dbReference type="ChEBI" id="CHEBI:28938"/>
        <dbReference type="ChEBI" id="CHEBI:57845"/>
        <dbReference type="ChEBI" id="CHEBI:58126"/>
        <dbReference type="EC" id="2.5.1.61"/>
    </reaction>
</comment>
<evidence type="ECO:0000256" key="3">
    <source>
        <dbReference type="ARBA" id="ARBA00022679"/>
    </source>
</evidence>
<dbReference type="PANTHER" id="PTHR11557:SF0">
    <property type="entry name" value="PORPHOBILINOGEN DEAMINASE"/>
    <property type="match status" value="1"/>
</dbReference>
<dbReference type="Pfam" id="PF01379">
    <property type="entry name" value="Porphobil_deam"/>
    <property type="match status" value="1"/>
</dbReference>
<dbReference type="RefSeq" id="WP_377458055.1">
    <property type="nucleotide sequence ID" value="NZ_JBHLUB010000003.1"/>
</dbReference>
<dbReference type="EC" id="2.5.1.61" evidence="6"/>
<dbReference type="EMBL" id="JBHLUB010000003">
    <property type="protein sequence ID" value="MFC0581370.1"/>
    <property type="molecule type" value="Genomic_DNA"/>
</dbReference>
<keyword evidence="4 6" id="KW-0627">Porphyrin biosynthesis</keyword>
<dbReference type="HAMAP" id="MF_00260">
    <property type="entry name" value="Porphobil_deam"/>
    <property type="match status" value="1"/>
</dbReference>
<reference evidence="9 10" key="1">
    <citation type="submission" date="2024-09" db="EMBL/GenBank/DDBJ databases">
        <authorList>
            <person name="Sun Q."/>
            <person name="Mori K."/>
        </authorList>
    </citation>
    <scope>NUCLEOTIDE SEQUENCE [LARGE SCALE GENOMIC DNA]</scope>
    <source>
        <strain evidence="9 10">NCAIM B.02604</strain>
    </source>
</reference>
<gene>
    <name evidence="6 9" type="primary">hemC</name>
    <name evidence="9" type="ORF">ACFFFR_03055</name>
</gene>
<name>A0ABV6P8B4_9MICC</name>
<evidence type="ECO:0000256" key="4">
    <source>
        <dbReference type="ARBA" id="ARBA00023244"/>
    </source>
</evidence>
<dbReference type="InterPro" id="IPR022418">
    <property type="entry name" value="Porphobilinogen_deaminase_C"/>
</dbReference>
<feature type="domain" description="Porphobilinogen deaminase N-terminal" evidence="7">
    <location>
        <begin position="4"/>
        <end position="215"/>
    </location>
</feature>
<comment type="similarity">
    <text evidence="2 6">Belongs to the HMBS family.</text>
</comment>
<keyword evidence="10" id="KW-1185">Reference proteome</keyword>
<dbReference type="InterPro" id="IPR000860">
    <property type="entry name" value="HemC"/>
</dbReference>
<dbReference type="PRINTS" id="PR00151">
    <property type="entry name" value="PORPHBDMNASE"/>
</dbReference>
<dbReference type="Proteomes" id="UP001589862">
    <property type="component" value="Unassembled WGS sequence"/>
</dbReference>
<comment type="function">
    <text evidence="1 6">Tetrapolymerization of the monopyrrole PBG into the hydroxymethylbilane pre-uroporphyrinogen in several discrete steps.</text>
</comment>
<dbReference type="SUPFAM" id="SSF53850">
    <property type="entry name" value="Periplasmic binding protein-like II"/>
    <property type="match status" value="1"/>
</dbReference>
<dbReference type="Gene3D" id="3.40.190.10">
    <property type="entry name" value="Periplasmic binding protein-like II"/>
    <property type="match status" value="2"/>
</dbReference>
<dbReference type="InterPro" id="IPR022419">
    <property type="entry name" value="Porphobilin_deaminase_cofac_BS"/>
</dbReference>
<dbReference type="NCBIfam" id="TIGR00212">
    <property type="entry name" value="hemC"/>
    <property type="match status" value="1"/>
</dbReference>
<dbReference type="PIRSF" id="PIRSF001438">
    <property type="entry name" value="4pyrrol_synth_OHMeBilane_synth"/>
    <property type="match status" value="1"/>
</dbReference>
<evidence type="ECO:0000259" key="7">
    <source>
        <dbReference type="Pfam" id="PF01379"/>
    </source>
</evidence>
<comment type="cofactor">
    <cofactor evidence="6">
        <name>dipyrromethane</name>
        <dbReference type="ChEBI" id="CHEBI:60342"/>
    </cofactor>
    <text evidence="6">Binds 1 dipyrromethane group covalently.</text>
</comment>
<proteinExistence type="inferred from homology"/>
<evidence type="ECO:0000259" key="8">
    <source>
        <dbReference type="Pfam" id="PF03900"/>
    </source>
</evidence>
<evidence type="ECO:0000256" key="6">
    <source>
        <dbReference type="HAMAP-Rule" id="MF_00260"/>
    </source>
</evidence>
<comment type="subunit">
    <text evidence="6">Monomer.</text>
</comment>
<comment type="miscellaneous">
    <text evidence="6">The porphobilinogen subunits are added to the dipyrromethane group.</text>
</comment>
<dbReference type="SUPFAM" id="SSF54782">
    <property type="entry name" value="Porphobilinogen deaminase (hydroxymethylbilane synthase), C-terminal domain"/>
    <property type="match status" value="1"/>
</dbReference>
<dbReference type="InterPro" id="IPR022417">
    <property type="entry name" value="Porphobilin_deaminase_N"/>
</dbReference>
<evidence type="ECO:0000256" key="1">
    <source>
        <dbReference type="ARBA" id="ARBA00002869"/>
    </source>
</evidence>
<dbReference type="GO" id="GO:0004418">
    <property type="term" value="F:hydroxymethylbilane synthase activity"/>
    <property type="evidence" value="ECO:0007669"/>
    <property type="project" value="UniProtKB-EC"/>
</dbReference>
<evidence type="ECO:0000256" key="2">
    <source>
        <dbReference type="ARBA" id="ARBA00005638"/>
    </source>
</evidence>
<feature type="modified residue" description="S-(dipyrrolylmethanemethyl)cysteine" evidence="6">
    <location>
        <position position="253"/>
    </location>
</feature>
<dbReference type="InterPro" id="IPR036803">
    <property type="entry name" value="Porphobilinogen_deaminase_C_sf"/>
</dbReference>
<evidence type="ECO:0000313" key="9">
    <source>
        <dbReference type="EMBL" id="MFC0581370.1"/>
    </source>
</evidence>
<protein>
    <recommendedName>
        <fullName evidence="6">Porphobilinogen deaminase</fullName>
        <shortName evidence="6">PBG</shortName>
        <ecNumber evidence="6">2.5.1.61</ecNumber>
    </recommendedName>
    <alternativeName>
        <fullName evidence="6">Hydroxymethylbilane synthase</fullName>
        <shortName evidence="6">HMBS</shortName>
    </alternativeName>
    <alternativeName>
        <fullName evidence="6">Pre-uroporphyrinogen synthase</fullName>
    </alternativeName>
</protein>
<evidence type="ECO:0000256" key="5">
    <source>
        <dbReference type="ARBA" id="ARBA00048169"/>
    </source>
</evidence>
<keyword evidence="3 6" id="KW-0808">Transferase</keyword>